<evidence type="ECO:0000256" key="1">
    <source>
        <dbReference type="SAM" id="MobiDB-lite"/>
    </source>
</evidence>
<reference evidence="2 3" key="1">
    <citation type="submission" date="2024-09" db="EMBL/GenBank/DDBJ databases">
        <title>Genome sequencing and assembly of Phytophthora oleae, isolate VK10A, causative agent of rot of olive drupes.</title>
        <authorList>
            <person name="Conti Taguali S."/>
            <person name="Riolo M."/>
            <person name="La Spada F."/>
            <person name="Cacciola S.O."/>
            <person name="Dionisio G."/>
        </authorList>
    </citation>
    <scope>NUCLEOTIDE SEQUENCE [LARGE SCALE GENOMIC DNA]</scope>
    <source>
        <strain evidence="2 3">VK10A</strain>
    </source>
</reference>
<dbReference type="InterPro" id="IPR013813">
    <property type="entry name" value="Endoribo_LPSP/chorism_mut-like"/>
</dbReference>
<gene>
    <name evidence="2" type="ORF">V7S43_012585</name>
</gene>
<name>A0ABD3F8G3_9STRA</name>
<organism evidence="2 3">
    <name type="scientific">Phytophthora oleae</name>
    <dbReference type="NCBI Taxonomy" id="2107226"/>
    <lineage>
        <taxon>Eukaryota</taxon>
        <taxon>Sar</taxon>
        <taxon>Stramenopiles</taxon>
        <taxon>Oomycota</taxon>
        <taxon>Peronosporomycetes</taxon>
        <taxon>Peronosporales</taxon>
        <taxon>Peronosporaceae</taxon>
        <taxon>Phytophthora</taxon>
    </lineage>
</organism>
<protein>
    <submittedName>
        <fullName evidence="2">Uncharacterized protein</fullName>
    </submittedName>
</protein>
<dbReference type="EMBL" id="JBIMZQ010000032">
    <property type="protein sequence ID" value="KAL3662257.1"/>
    <property type="molecule type" value="Genomic_DNA"/>
</dbReference>
<dbReference type="AlphaFoldDB" id="A0ABD3F8G3"/>
<evidence type="ECO:0000313" key="3">
    <source>
        <dbReference type="Proteomes" id="UP001632037"/>
    </source>
</evidence>
<keyword evidence="3" id="KW-1185">Reference proteome</keyword>
<proteinExistence type="predicted"/>
<comment type="caution">
    <text evidence="2">The sequence shown here is derived from an EMBL/GenBank/DDBJ whole genome shotgun (WGS) entry which is preliminary data.</text>
</comment>
<feature type="compositionally biased region" description="Polar residues" evidence="1">
    <location>
        <begin position="559"/>
        <end position="568"/>
    </location>
</feature>
<evidence type="ECO:0000313" key="2">
    <source>
        <dbReference type="EMBL" id="KAL3662257.1"/>
    </source>
</evidence>
<dbReference type="Proteomes" id="UP001632037">
    <property type="component" value="Unassembled WGS sequence"/>
</dbReference>
<accession>A0ABD3F8G3</accession>
<sequence>MATPVSVEELEKCYAAFVFRRRIRGEQSIRTREGLQRLQKRYQLPVHKLEAELATTTEDEEADRRNCLNVFFNPRILRLITETCWLLALFGGGSVNEERDCSDLDLDEEKYSNFTFRLIQWAFPELPRQKVQELVLYDWENDRKFDEQENDRLSLDGFKVSLIDLVISCTDGTTLKCLEFLNLMARWLQHSLPPYARETPQVVKDFVRAASNIKLLPKPEPAPPSIIWDSIPLSMMTPCQIRPQGLYCELKAKVCTAPMVIMVLATEENPIEVVLTTSSKLLLSKTETHTDLHRKVTQTNVLCGELKRKGCWTFCMNPKTPSILLVPGSNISRQTKALYASVRTVDVVEPQHEEDKSDSSKTPAEPLLTLFTSVPDQSSLRFDYKTNVCLRMERLSSRIFPVERNARCGEAFSITLTASLLQTATSGGGSGAAAAFSSVFEVKSTFVVSENNSEDPQDNDGRNLEAHTFVFILKSAVSSKKSGLKPDDAVLPRQWFTPLSAANETKLIIFEAQKESEIDKKEAKAARSSEIYQFFVFTLHGVYIEVACNAEIPEQIQENCDTEAQSASSEEDDGPSVVLESEVTSASLLKELLLLQKMRQREKTAEPLPDMVLGTQVSSTKPITTAESLRNKINLSRKDERHARLQELEAAIQAKLESKPRKTTPTSQELDSVEALPSPTTELEKRVHLLTTFFHEMAVHQPKLDELQGNAVEAAETKAEEQLLKGFSNLFHSDVDLQNALDEEKWSTDTAKIIRRRESITTNLPRIKPVEDACDQLEGKCPWTFEDYENTAQYIEQLMVDVETHETHQKEQQNIIDEERKREVTEQLVASWQYTQHRVDKAATRKRIQDLEHKRRSQWMQSQQIRVYSAKSERPAFILPKQRFLVQECSLPSNAVWEVSNTPNQSVLVTGSIATGRPTSPCQSPSKLCPRPPQRPATVSTERRNCIAVNSAAISRARVRRIRSAYSTIRVDATPRRQAHDVAVVLPFQEEPAVPLPLTDEVIAPTVEIIDDFETTTATFAVSNLQATLDSPVTGLEDEATKVKGTEKRKRKRKKRRSTVPKDVNFRSRVLELVSIAAQLQAIVAEERKEAKGIENVEEFGCMPSLTTTFTSKST</sequence>
<feature type="region of interest" description="Disordered" evidence="1">
    <location>
        <begin position="918"/>
        <end position="941"/>
    </location>
</feature>
<dbReference type="PANTHER" id="PTHR43760:SF1">
    <property type="entry name" value="ENDORIBONUCLEASE L-PSP_CHORISMATE MUTASE-LIKE DOMAIN-CONTAINING PROTEIN"/>
    <property type="match status" value="1"/>
</dbReference>
<feature type="region of interest" description="Disordered" evidence="1">
    <location>
        <begin position="559"/>
        <end position="578"/>
    </location>
</feature>
<dbReference type="PANTHER" id="PTHR43760">
    <property type="entry name" value="ENDORIBONUCLEASE-RELATED"/>
    <property type="match status" value="1"/>
</dbReference>
<feature type="region of interest" description="Disordered" evidence="1">
    <location>
        <begin position="655"/>
        <end position="679"/>
    </location>
</feature>